<evidence type="ECO:0000313" key="3">
    <source>
        <dbReference type="Proteomes" id="UP001163046"/>
    </source>
</evidence>
<keyword evidence="1" id="KW-0732">Signal</keyword>
<dbReference type="OrthoDB" id="5986817at2759"/>
<feature type="signal peptide" evidence="1">
    <location>
        <begin position="1"/>
        <end position="37"/>
    </location>
</feature>
<keyword evidence="3" id="KW-1185">Reference proteome</keyword>
<dbReference type="AlphaFoldDB" id="A0A9W9Z2X7"/>
<evidence type="ECO:0000313" key="2">
    <source>
        <dbReference type="EMBL" id="KAJ7373354.1"/>
    </source>
</evidence>
<name>A0A9W9Z2X7_9CNID</name>
<protein>
    <submittedName>
        <fullName evidence="2">Uncharacterized protein</fullName>
    </submittedName>
</protein>
<organism evidence="2 3">
    <name type="scientific">Desmophyllum pertusum</name>
    <dbReference type="NCBI Taxonomy" id="174260"/>
    <lineage>
        <taxon>Eukaryota</taxon>
        <taxon>Metazoa</taxon>
        <taxon>Cnidaria</taxon>
        <taxon>Anthozoa</taxon>
        <taxon>Hexacorallia</taxon>
        <taxon>Scleractinia</taxon>
        <taxon>Caryophylliina</taxon>
        <taxon>Caryophylliidae</taxon>
        <taxon>Desmophyllum</taxon>
    </lineage>
</organism>
<reference evidence="2" key="1">
    <citation type="submission" date="2023-01" db="EMBL/GenBank/DDBJ databases">
        <title>Genome assembly of the deep-sea coral Lophelia pertusa.</title>
        <authorList>
            <person name="Herrera S."/>
            <person name="Cordes E."/>
        </authorList>
    </citation>
    <scope>NUCLEOTIDE SEQUENCE</scope>
    <source>
        <strain evidence="2">USNM1676648</strain>
        <tissue evidence="2">Polyp</tissue>
    </source>
</reference>
<proteinExistence type="predicted"/>
<accession>A0A9W9Z2X7</accession>
<comment type="caution">
    <text evidence="2">The sequence shown here is derived from an EMBL/GenBank/DDBJ whole genome shotgun (WGS) entry which is preliminary data.</text>
</comment>
<feature type="chain" id="PRO_5040801646" evidence="1">
    <location>
        <begin position="38"/>
        <end position="187"/>
    </location>
</feature>
<sequence length="187" mass="21552">MFCVWHMFIDREPVACVLWMLEWIWGDLLSSCNPAQADHISDVDRLFEKGPLNIYAEDCIVTHITWKTVQRGVEMNNGTALLLLQQHQTELHELLKEQLEKCVLFLESLLSTNWNFNRNLFSHFYRAFVGISVIAMLTEKLEISISPVQSRIMAIVDAVKKPSDTGGISFHPKIQQCMGELCRFLIL</sequence>
<dbReference type="EMBL" id="MU826831">
    <property type="protein sequence ID" value="KAJ7373354.1"/>
    <property type="molecule type" value="Genomic_DNA"/>
</dbReference>
<dbReference type="Proteomes" id="UP001163046">
    <property type="component" value="Unassembled WGS sequence"/>
</dbReference>
<evidence type="ECO:0000256" key="1">
    <source>
        <dbReference type="SAM" id="SignalP"/>
    </source>
</evidence>
<gene>
    <name evidence="2" type="ORF">OS493_012946</name>
</gene>